<dbReference type="PANTHER" id="PTHR45655:SF5">
    <property type="entry name" value="SOLUBLE GUANYLATE CYCLASE 89DA-RELATED"/>
    <property type="match status" value="1"/>
</dbReference>
<dbReference type="InterPro" id="IPR001254">
    <property type="entry name" value="Trypsin_dom"/>
</dbReference>
<dbReference type="InterPro" id="IPR042463">
    <property type="entry name" value="HNOB_dom_associated_sf"/>
</dbReference>
<keyword evidence="4 13" id="KW-0645">Protease</keyword>
<dbReference type="OrthoDB" id="1890790at2759"/>
<evidence type="ECO:0000256" key="2">
    <source>
        <dbReference type="ARBA" id="ARBA00012202"/>
    </source>
</evidence>
<evidence type="ECO:0000256" key="13">
    <source>
        <dbReference type="RuleBase" id="RU363034"/>
    </source>
</evidence>
<dbReference type="Gene3D" id="3.30.70.1230">
    <property type="entry name" value="Nucleotide cyclase"/>
    <property type="match status" value="1"/>
</dbReference>
<evidence type="ECO:0000256" key="10">
    <source>
        <dbReference type="ARBA" id="ARBA00023157"/>
    </source>
</evidence>
<dbReference type="InterPro" id="IPR001314">
    <property type="entry name" value="Peptidase_S1A"/>
</dbReference>
<evidence type="ECO:0000256" key="9">
    <source>
        <dbReference type="ARBA" id="ARBA00023145"/>
    </source>
</evidence>
<evidence type="ECO:0000259" key="14">
    <source>
        <dbReference type="PROSITE" id="PS50125"/>
    </source>
</evidence>
<keyword evidence="9" id="KW-0865">Zymogen</keyword>
<dbReference type="PROSITE" id="PS50240">
    <property type="entry name" value="TRYPSIN_DOM"/>
    <property type="match status" value="2"/>
</dbReference>
<dbReference type="SMART" id="SM00020">
    <property type="entry name" value="Tryp_SPc"/>
    <property type="match status" value="2"/>
</dbReference>
<dbReference type="GO" id="GO:0070482">
    <property type="term" value="P:response to oxygen levels"/>
    <property type="evidence" value="ECO:0007669"/>
    <property type="project" value="TreeGrafter"/>
</dbReference>
<dbReference type="PANTHER" id="PTHR45655">
    <property type="entry name" value="GUANYLATE CYCLASE SOLUBLE SUBUNIT BETA-2"/>
    <property type="match status" value="1"/>
</dbReference>
<feature type="domain" description="Peptidase S1" evidence="15">
    <location>
        <begin position="908"/>
        <end position="1106"/>
    </location>
</feature>
<dbReference type="CDD" id="cd00190">
    <property type="entry name" value="Tryp_SPc"/>
    <property type="match status" value="2"/>
</dbReference>
<evidence type="ECO:0000256" key="6">
    <source>
        <dbReference type="ARBA" id="ARBA00022741"/>
    </source>
</evidence>
<dbReference type="Gene3D" id="3.30.450.260">
    <property type="entry name" value="Haem NO binding associated domain"/>
    <property type="match status" value="1"/>
</dbReference>
<dbReference type="EMBL" id="BLKM01011093">
    <property type="protein sequence ID" value="GFG32017.1"/>
    <property type="molecule type" value="Genomic_DNA"/>
</dbReference>
<evidence type="ECO:0000313" key="16">
    <source>
        <dbReference type="EMBL" id="GFG32017.1"/>
    </source>
</evidence>
<keyword evidence="8 13" id="KW-0720">Serine protease</keyword>
<gene>
    <name evidence="16" type="ORF">Cfor_08535</name>
</gene>
<organism evidence="16 17">
    <name type="scientific">Coptotermes formosanus</name>
    <name type="common">Formosan subterranean termite</name>
    <dbReference type="NCBI Taxonomy" id="36987"/>
    <lineage>
        <taxon>Eukaryota</taxon>
        <taxon>Metazoa</taxon>
        <taxon>Ecdysozoa</taxon>
        <taxon>Arthropoda</taxon>
        <taxon>Hexapoda</taxon>
        <taxon>Insecta</taxon>
        <taxon>Pterygota</taxon>
        <taxon>Neoptera</taxon>
        <taxon>Polyneoptera</taxon>
        <taxon>Dictyoptera</taxon>
        <taxon>Blattodea</taxon>
        <taxon>Blattoidea</taxon>
        <taxon>Termitoidae</taxon>
        <taxon>Rhinotermitidae</taxon>
        <taxon>Coptotermes</taxon>
    </lineage>
</organism>
<dbReference type="GO" id="GO:0008074">
    <property type="term" value="C:guanylate cyclase complex, soluble"/>
    <property type="evidence" value="ECO:0007669"/>
    <property type="project" value="TreeGrafter"/>
</dbReference>
<keyword evidence="6" id="KW-0547">Nucleotide-binding</keyword>
<reference evidence="17" key="1">
    <citation type="submission" date="2020-01" db="EMBL/GenBank/DDBJ databases">
        <title>Draft genome sequence of the Termite Coptotermes fromosanus.</title>
        <authorList>
            <person name="Itakura S."/>
            <person name="Yosikawa Y."/>
            <person name="Umezawa K."/>
        </authorList>
    </citation>
    <scope>NUCLEOTIDE SEQUENCE [LARGE SCALE GENOMIC DNA]</scope>
</reference>
<keyword evidence="10" id="KW-1015">Disulfide bond</keyword>
<keyword evidence="3" id="KW-0964">Secreted</keyword>
<dbReference type="InParanoid" id="A0A6L2PQ21"/>
<dbReference type="Proteomes" id="UP000502823">
    <property type="component" value="Unassembled WGS sequence"/>
</dbReference>
<dbReference type="FunFam" id="2.40.10.10:FF:000006">
    <property type="entry name" value="Serine proteinase stubble"/>
    <property type="match status" value="1"/>
</dbReference>
<keyword evidence="11" id="KW-0456">Lyase</keyword>
<dbReference type="AlphaFoldDB" id="A0A6L2PQ21"/>
<dbReference type="InterPro" id="IPR001054">
    <property type="entry name" value="A/G_cyclase"/>
</dbReference>
<accession>A0A6L2PQ21</accession>
<dbReference type="GO" id="GO:0006508">
    <property type="term" value="P:proteolysis"/>
    <property type="evidence" value="ECO:0007669"/>
    <property type="project" value="UniProtKB-KW"/>
</dbReference>
<dbReference type="InterPro" id="IPR009003">
    <property type="entry name" value="Peptidase_S1_PA"/>
</dbReference>
<comment type="subcellular location">
    <subcellularLocation>
        <location evidence="1">Secreted</location>
    </subcellularLocation>
</comment>
<feature type="domain" description="Peptidase S1" evidence="15">
    <location>
        <begin position="550"/>
        <end position="784"/>
    </location>
</feature>
<keyword evidence="7 13" id="KW-0378">Hydrolase</keyword>
<evidence type="ECO:0000256" key="12">
    <source>
        <dbReference type="ARBA" id="ARBA00023293"/>
    </source>
</evidence>
<dbReference type="FunFam" id="2.40.10.10:FF:000146">
    <property type="entry name" value="Serine protease 53"/>
    <property type="match status" value="1"/>
</dbReference>
<dbReference type="InterPro" id="IPR018114">
    <property type="entry name" value="TRYPSIN_HIS"/>
</dbReference>
<dbReference type="InterPro" id="IPR043504">
    <property type="entry name" value="Peptidase_S1_PA_chymotrypsin"/>
</dbReference>
<evidence type="ECO:0000259" key="15">
    <source>
        <dbReference type="PROSITE" id="PS50240"/>
    </source>
</evidence>
<dbReference type="CDD" id="cd07302">
    <property type="entry name" value="CHD"/>
    <property type="match status" value="1"/>
</dbReference>
<keyword evidence="12" id="KW-0141">cGMP biosynthesis</keyword>
<protein>
    <recommendedName>
        <fullName evidence="2">guanylate cyclase</fullName>
        <ecNumber evidence="2">4.6.1.2</ecNumber>
    </recommendedName>
</protein>
<dbReference type="GO" id="GO:0000166">
    <property type="term" value="F:nucleotide binding"/>
    <property type="evidence" value="ECO:0007669"/>
    <property type="project" value="UniProtKB-KW"/>
</dbReference>
<comment type="caution">
    <text evidence="16">The sequence shown here is derived from an EMBL/GenBank/DDBJ whole genome shotgun (WGS) entry which is preliminary data.</text>
</comment>
<dbReference type="PROSITE" id="PS00134">
    <property type="entry name" value="TRYPSIN_HIS"/>
    <property type="match status" value="2"/>
</dbReference>
<dbReference type="GO" id="GO:0004252">
    <property type="term" value="F:serine-type endopeptidase activity"/>
    <property type="evidence" value="ECO:0007669"/>
    <property type="project" value="InterPro"/>
</dbReference>
<dbReference type="Pfam" id="PF00211">
    <property type="entry name" value="Guanylate_cyc"/>
    <property type="match status" value="1"/>
</dbReference>
<evidence type="ECO:0000256" key="8">
    <source>
        <dbReference type="ARBA" id="ARBA00022825"/>
    </source>
</evidence>
<dbReference type="GO" id="GO:0019934">
    <property type="term" value="P:cGMP-mediated signaling"/>
    <property type="evidence" value="ECO:0007669"/>
    <property type="project" value="TreeGrafter"/>
</dbReference>
<keyword evidence="5" id="KW-0732">Signal</keyword>
<dbReference type="Pfam" id="PF00089">
    <property type="entry name" value="Trypsin"/>
    <property type="match status" value="2"/>
</dbReference>
<dbReference type="InterPro" id="IPR029787">
    <property type="entry name" value="Nucleotide_cyclase"/>
</dbReference>
<keyword evidence="17" id="KW-1185">Reference proteome</keyword>
<dbReference type="EC" id="4.6.1.2" evidence="2"/>
<evidence type="ECO:0000313" key="17">
    <source>
        <dbReference type="Proteomes" id="UP000502823"/>
    </source>
</evidence>
<proteinExistence type="predicted"/>
<evidence type="ECO:0000256" key="3">
    <source>
        <dbReference type="ARBA" id="ARBA00022525"/>
    </source>
</evidence>
<dbReference type="SUPFAM" id="SSF50494">
    <property type="entry name" value="Trypsin-like serine proteases"/>
    <property type="match status" value="2"/>
</dbReference>
<name>A0A6L2PQ21_COPFO</name>
<evidence type="ECO:0000256" key="7">
    <source>
        <dbReference type="ARBA" id="ARBA00022801"/>
    </source>
</evidence>
<dbReference type="SUPFAM" id="SSF55073">
    <property type="entry name" value="Nucleotide cyclase"/>
    <property type="match status" value="1"/>
</dbReference>
<sequence>MLRYVTQSSVTVDPVGKRVVAIPSTATDLENTYRHGQLYQIAEEFYNTQLAIKVLEEATTAPGARNFLVKFRLDFDNQEFVLSRRNKRTNLERLTLPAVPSSILMRLFPFGLVFNESMIILAAGEKLRQVCRASPHALLGESVTDNFKLRRPRGIPFTWKNTLHLHSVLFELEVIRTPKTEEDTSTAVMDSKRKPTLPLLLDRRRGSQGTRSILLKGQMKYIDDIKAIVFLCSPLINNMDELPNMGLYLNDLNLHGLSREMVLAGWQHCSRLELMFERAEQRSMELERSYELLDCWKRRGDELLYSMIPRSVADRLRTEKHSLSTCQSFDAVSILFCELVDFSSSTVQDAMEVVMSMNAVFTCFDALMDRYNVYKVETVGQVYMAVSGAPEYTPEHAENVADVAFCLLRQVKQFKLPSGISIQIRIGIHSGPVAAGVVGLKVPRYCLFGDTVNTAARMQTTSMPGKIHISTTTRQLLGDRYVTESRGLVTVKDGSIKLPVQPNRPTSTVQLHYNDTNKEGTTDSTEVSTEVNGDNSCGCVCGVPNRKRRIVGGQVAKANEFPWIVALMKRGKFYCAGSLITRRHVLTAAHCVDGINVTDIQAVLGEHDRESKTDTVTVEKKLVGAKVYANFSILTFNNDIAVLELESPAELGTIIRPACLPSDGSKDYTGRVAIVAGWGRTDERKPTASSLHKVAVPIMSKEECSKSGYPKGRITENMICAGYADGKKDACQGDSGGPLQVGGERGFMETVGIVSWGRGCARPNYPGVYTKIPNYLDWIHEQIGDECIKPKTEKQERPATRCKINVITSSKLFSKEGGGAAGTMPVLVLRYLPALCVLLMLLNIAYCANISTPTDQSVTKVDNETNGSNRLLFDELFGLASSSSSETDDDVLRNCSCQCGVVNQEIRIVGGRPTGVNRYPWVARLVYDGNFHCGGSLLNGDYVLTAAHCVRRLKRSKIRVFLGDHDQHQTTDTPAVMRAVSAIIRHRNFDVNTYNHDIALLKLRKPVTFTKRVRPVCLPQSGMDPAGRTGTVVGWGRTSEGGTLPALVHEVQVPILSLQQCRQTKYRPSRITANMLCAGKGTQDSCQGDSGGPLLVQAADDKLEIV</sequence>
<dbReference type="InterPro" id="IPR033116">
    <property type="entry name" value="TRYPSIN_SER"/>
</dbReference>
<evidence type="ECO:0000256" key="1">
    <source>
        <dbReference type="ARBA" id="ARBA00004613"/>
    </source>
</evidence>
<dbReference type="PRINTS" id="PR00722">
    <property type="entry name" value="CHYMOTRYPSIN"/>
</dbReference>
<evidence type="ECO:0000256" key="5">
    <source>
        <dbReference type="ARBA" id="ARBA00022729"/>
    </source>
</evidence>
<dbReference type="SMART" id="SM00044">
    <property type="entry name" value="CYCc"/>
    <property type="match status" value="1"/>
</dbReference>
<dbReference type="Gene3D" id="2.40.10.10">
    <property type="entry name" value="Trypsin-like serine proteases"/>
    <property type="match status" value="2"/>
</dbReference>
<dbReference type="InterPro" id="IPR011645">
    <property type="entry name" value="HNOB_dom_associated"/>
</dbReference>
<dbReference type="GO" id="GO:0005576">
    <property type="term" value="C:extracellular region"/>
    <property type="evidence" value="ECO:0007669"/>
    <property type="project" value="UniProtKB-SubCell"/>
</dbReference>
<dbReference type="Gene3D" id="6.10.250.780">
    <property type="match status" value="1"/>
</dbReference>
<dbReference type="GO" id="GO:0004383">
    <property type="term" value="F:guanylate cyclase activity"/>
    <property type="evidence" value="ECO:0007669"/>
    <property type="project" value="UniProtKB-EC"/>
</dbReference>
<dbReference type="PROSITE" id="PS50125">
    <property type="entry name" value="GUANYLATE_CYCLASE_2"/>
    <property type="match status" value="1"/>
</dbReference>
<feature type="non-terminal residue" evidence="16">
    <location>
        <position position="1106"/>
    </location>
</feature>
<feature type="domain" description="Guanylate cyclase" evidence="14">
    <location>
        <begin position="333"/>
        <end position="459"/>
    </location>
</feature>
<evidence type="ECO:0000256" key="11">
    <source>
        <dbReference type="ARBA" id="ARBA00023239"/>
    </source>
</evidence>
<evidence type="ECO:0000256" key="4">
    <source>
        <dbReference type="ARBA" id="ARBA00022670"/>
    </source>
</evidence>
<dbReference type="Pfam" id="PF07701">
    <property type="entry name" value="HNOBA"/>
    <property type="match status" value="1"/>
</dbReference>
<dbReference type="PROSITE" id="PS00135">
    <property type="entry name" value="TRYPSIN_SER"/>
    <property type="match status" value="2"/>
</dbReference>